<dbReference type="Pfam" id="PF15609">
    <property type="entry name" value="PRTase_2"/>
    <property type="match status" value="1"/>
</dbReference>
<organism evidence="1 2">
    <name type="scientific">Paenibacillus baekrokdamisoli</name>
    <dbReference type="NCBI Taxonomy" id="1712516"/>
    <lineage>
        <taxon>Bacteria</taxon>
        <taxon>Bacillati</taxon>
        <taxon>Bacillota</taxon>
        <taxon>Bacilli</taxon>
        <taxon>Bacillales</taxon>
        <taxon>Paenibacillaceae</taxon>
        <taxon>Paenibacillus</taxon>
    </lineage>
</organism>
<dbReference type="InterPro" id="IPR022537">
    <property type="entry name" value="TRSP_dom"/>
</dbReference>
<name>A0A3G9IVL7_9BACL</name>
<dbReference type="PIRSF" id="PIRSF020967">
    <property type="entry name" value="UCP020967"/>
    <property type="match status" value="1"/>
</dbReference>
<dbReference type="EMBL" id="AP019308">
    <property type="protein sequence ID" value="BBH22897.1"/>
    <property type="molecule type" value="Genomic_DNA"/>
</dbReference>
<dbReference type="RefSeq" id="WP_164522915.1">
    <property type="nucleotide sequence ID" value="NZ_AP019308.1"/>
</dbReference>
<dbReference type="KEGG" id="pbk:Back11_42420"/>
<dbReference type="Gene3D" id="3.40.50.2020">
    <property type="match status" value="1"/>
</dbReference>
<accession>A0A3G9IVL7</accession>
<sequence>MNISTLSDCYPSTRTHTYPILDSLQVTVTTTYNPFDLPLDTLFSMAARINKKRSFLFVSKVLGKHIPVHPYTSLLSGASLALLLYREMVEHEEQERIEELLQQTIQGLRNPDLAEEAYKQILNAQLSLPYSLQFIGFAETATALGHSMYQLFADKSSYIHTTREDIPDLQSLINFDEEHSHAVSHRCYASKPEVLTGSETVVLVDDEMTTGKTALNIIRDMQAKFPRKLYVVASLLDWRTKQDEEAYAELEAELGVTIKPLCLLKGSMRVEGAADLEPADTSLPEGREDAAVKVQHYDDLFPSIKVSSVDSNGQINTSPYLMATARFGIVSEDNEAIGAGVSKAAQKLQSLRSSSNSRSLVMGTGEFMYVPMRIAAEMDVGVYYQSTTRSPIHPSQKPDYGINSGYSYPSPDDPGTRNFIYNVEPDQYEDIFILFERDVPPGRVESMIHIAKKLAARQVYLIFFTAKLHDWKVQNV</sequence>
<dbReference type="Proteomes" id="UP000275368">
    <property type="component" value="Chromosome"/>
</dbReference>
<dbReference type="SUPFAM" id="SSF53271">
    <property type="entry name" value="PRTase-like"/>
    <property type="match status" value="1"/>
</dbReference>
<dbReference type="InterPro" id="IPR029057">
    <property type="entry name" value="PRTase-like"/>
</dbReference>
<evidence type="ECO:0000313" key="1">
    <source>
        <dbReference type="EMBL" id="BBH22897.1"/>
    </source>
</evidence>
<keyword evidence="2" id="KW-1185">Reference proteome</keyword>
<reference evidence="1 2" key="1">
    <citation type="submission" date="2018-11" db="EMBL/GenBank/DDBJ databases">
        <title>Complete genome sequence of Paenibacillus baekrokdamisoli strain KCTC 33723.</title>
        <authorList>
            <person name="Kang S.W."/>
            <person name="Lee K.C."/>
            <person name="Kim K.K."/>
            <person name="Kim J.S."/>
            <person name="Kim D.S."/>
            <person name="Ko S.H."/>
            <person name="Yang S.H."/>
            <person name="Lee J.S."/>
        </authorList>
    </citation>
    <scope>NUCLEOTIDE SEQUENCE [LARGE SCALE GENOMIC DNA]</scope>
    <source>
        <strain evidence="1 2">KCTC 33723</strain>
    </source>
</reference>
<dbReference type="Pfam" id="PF12500">
    <property type="entry name" value="TRSP"/>
    <property type="match status" value="1"/>
</dbReference>
<protein>
    <submittedName>
        <fullName evidence="1">Uncharacterized protein</fullName>
    </submittedName>
</protein>
<gene>
    <name evidence="1" type="ORF">Back11_42420</name>
</gene>
<dbReference type="InterPro" id="IPR011214">
    <property type="entry name" value="UCP020967"/>
</dbReference>
<proteinExistence type="predicted"/>
<dbReference type="AlphaFoldDB" id="A0A3G9IVL7"/>
<dbReference type="InterPro" id="IPR000836">
    <property type="entry name" value="PRTase_dom"/>
</dbReference>
<dbReference type="InterPro" id="IPR041688">
    <property type="entry name" value="PRTase_2"/>
</dbReference>
<dbReference type="CDD" id="cd06223">
    <property type="entry name" value="PRTases_typeI"/>
    <property type="match status" value="1"/>
</dbReference>
<evidence type="ECO:0000313" key="2">
    <source>
        <dbReference type="Proteomes" id="UP000275368"/>
    </source>
</evidence>